<dbReference type="PANTHER" id="PTHR43283:SF3">
    <property type="entry name" value="BETA-LACTAMASE FAMILY PROTEIN (AFU_ORTHOLOGUE AFUA_5G07500)"/>
    <property type="match status" value="1"/>
</dbReference>
<dbReference type="InterPro" id="IPR050789">
    <property type="entry name" value="Diverse_Enzym_Activities"/>
</dbReference>
<evidence type="ECO:0000313" key="3">
    <source>
        <dbReference type="EMBL" id="MFD0945953.1"/>
    </source>
</evidence>
<evidence type="ECO:0000259" key="2">
    <source>
        <dbReference type="Pfam" id="PF00144"/>
    </source>
</evidence>
<dbReference type="GO" id="GO:0016787">
    <property type="term" value="F:hydrolase activity"/>
    <property type="evidence" value="ECO:0007669"/>
    <property type="project" value="UniProtKB-KW"/>
</dbReference>
<dbReference type="SUPFAM" id="SSF56601">
    <property type="entry name" value="beta-lactamase/transpeptidase-like"/>
    <property type="match status" value="1"/>
</dbReference>
<keyword evidence="1" id="KW-0732">Signal</keyword>
<dbReference type="EMBL" id="JBHTJG010000002">
    <property type="protein sequence ID" value="MFD0945953.1"/>
    <property type="molecule type" value="Genomic_DNA"/>
</dbReference>
<accession>A0ABW3H3I1</accession>
<dbReference type="Proteomes" id="UP001596977">
    <property type="component" value="Unassembled WGS sequence"/>
</dbReference>
<proteinExistence type="predicted"/>
<dbReference type="PANTHER" id="PTHR43283">
    <property type="entry name" value="BETA-LACTAMASE-RELATED"/>
    <property type="match status" value="1"/>
</dbReference>
<feature type="domain" description="Beta-lactamase-related" evidence="2">
    <location>
        <begin position="41"/>
        <end position="413"/>
    </location>
</feature>
<feature type="chain" id="PRO_5045654368" evidence="1">
    <location>
        <begin position="23"/>
        <end position="428"/>
    </location>
</feature>
<name>A0ABW3H3I1_9SPHN</name>
<evidence type="ECO:0000256" key="1">
    <source>
        <dbReference type="SAM" id="SignalP"/>
    </source>
</evidence>
<protein>
    <submittedName>
        <fullName evidence="3">Serine hydrolase domain-containing protein</fullName>
        <ecNumber evidence="3">3.-.-.-</ecNumber>
    </submittedName>
</protein>
<keyword evidence="3" id="KW-0378">Hydrolase</keyword>
<dbReference type="Gene3D" id="3.40.710.10">
    <property type="entry name" value="DD-peptidase/beta-lactamase superfamily"/>
    <property type="match status" value="1"/>
</dbReference>
<gene>
    <name evidence="3" type="ORF">ACFQ1E_06345</name>
</gene>
<keyword evidence="4" id="KW-1185">Reference proteome</keyword>
<dbReference type="InterPro" id="IPR012338">
    <property type="entry name" value="Beta-lactam/transpept-like"/>
</dbReference>
<comment type="caution">
    <text evidence="3">The sequence shown here is derived from an EMBL/GenBank/DDBJ whole genome shotgun (WGS) entry which is preliminary data.</text>
</comment>
<feature type="signal peptide" evidence="1">
    <location>
        <begin position="1"/>
        <end position="22"/>
    </location>
</feature>
<dbReference type="EC" id="3.-.-.-" evidence="3"/>
<reference evidence="4" key="1">
    <citation type="journal article" date="2019" name="Int. J. Syst. Evol. Microbiol.">
        <title>The Global Catalogue of Microorganisms (GCM) 10K type strain sequencing project: providing services to taxonomists for standard genome sequencing and annotation.</title>
        <authorList>
            <consortium name="The Broad Institute Genomics Platform"/>
            <consortium name="The Broad Institute Genome Sequencing Center for Infectious Disease"/>
            <person name="Wu L."/>
            <person name="Ma J."/>
        </authorList>
    </citation>
    <scope>NUCLEOTIDE SEQUENCE [LARGE SCALE GENOMIC DNA]</scope>
    <source>
        <strain evidence="4">CCUG 62982</strain>
    </source>
</reference>
<dbReference type="RefSeq" id="WP_264943248.1">
    <property type="nucleotide sequence ID" value="NZ_JAPDRA010000002.1"/>
</dbReference>
<evidence type="ECO:0000313" key="4">
    <source>
        <dbReference type="Proteomes" id="UP001596977"/>
    </source>
</evidence>
<sequence>MHRRLLSTAAILLLVPTTLPYAAAQQAAPASAPVRIAKARIDAALAAMVADGRAAGVSALIWKDGREAYFGTAGDADREAKRPMARDTLVQIFSMTKPVTGVALMQLWEQGRFGLDDPLSEYLPEFATMMVQDGVDASGSPRWRPASRPILIRDVMRHTAGFAYGAGPSLAETAFAEAKPLDLGHDLTEFGHRLARVPLVYDPGTRWHYSAAVDVQALLVERLSGMRFEEYVRRHILDPLGMRETGWTQPADRLPRLAAAYRKEPGGALVRKTDADIRAFNFDPARKLTMGGAGLASTLDDYMRFARMLLGGGSLDGVRILKPSTLRLMTTGQLDPRVTERQWLPGKGNGGFGLDFFVRTGQPKDAEENRGAVGEFFWDGAWSTLFWVDPANRLAAVFFVQSDPFDGTMHRDFRKAIYGADYLGPEGD</sequence>
<dbReference type="InterPro" id="IPR001466">
    <property type="entry name" value="Beta-lactam-related"/>
</dbReference>
<dbReference type="Pfam" id="PF00144">
    <property type="entry name" value="Beta-lactamase"/>
    <property type="match status" value="1"/>
</dbReference>
<organism evidence="3 4">
    <name type="scientific">Sphingomonas canadensis</name>
    <dbReference type="NCBI Taxonomy" id="1219257"/>
    <lineage>
        <taxon>Bacteria</taxon>
        <taxon>Pseudomonadati</taxon>
        <taxon>Pseudomonadota</taxon>
        <taxon>Alphaproteobacteria</taxon>
        <taxon>Sphingomonadales</taxon>
        <taxon>Sphingomonadaceae</taxon>
        <taxon>Sphingomonas</taxon>
    </lineage>
</organism>